<keyword evidence="4" id="KW-0175">Coiled coil</keyword>
<dbReference type="AlphaFoldDB" id="A0A7Y0KBK6"/>
<dbReference type="GO" id="GO:0005829">
    <property type="term" value="C:cytosol"/>
    <property type="evidence" value="ECO:0007669"/>
    <property type="project" value="TreeGrafter"/>
</dbReference>
<keyword evidence="3 6" id="KW-0378">Hydrolase</keyword>
<dbReference type="GO" id="GO:0006508">
    <property type="term" value="P:proteolysis"/>
    <property type="evidence" value="ECO:0007669"/>
    <property type="project" value="UniProtKB-KW"/>
</dbReference>
<dbReference type="Pfam" id="PF01546">
    <property type="entry name" value="Peptidase_M20"/>
    <property type="match status" value="1"/>
</dbReference>
<dbReference type="PANTHER" id="PTHR43270">
    <property type="entry name" value="BETA-ALA-HIS DIPEPTIDASE"/>
    <property type="match status" value="1"/>
</dbReference>
<name>A0A7Y0KBK6_9BACI</name>
<evidence type="ECO:0000313" key="7">
    <source>
        <dbReference type="Proteomes" id="UP000588491"/>
    </source>
</evidence>
<feature type="domain" description="Peptidase M20 dimerisation" evidence="5">
    <location>
        <begin position="201"/>
        <end position="354"/>
    </location>
</feature>
<dbReference type="GO" id="GO:0009089">
    <property type="term" value="P:lysine biosynthetic process via diaminopimelate"/>
    <property type="evidence" value="ECO:0007669"/>
    <property type="project" value="TreeGrafter"/>
</dbReference>
<dbReference type="NCBIfam" id="NF005034">
    <property type="entry name" value="PRK06446.1"/>
    <property type="match status" value="1"/>
</dbReference>
<evidence type="ECO:0000256" key="2">
    <source>
        <dbReference type="ARBA" id="ARBA00022723"/>
    </source>
</evidence>
<dbReference type="PANTHER" id="PTHR43270:SF8">
    <property type="entry name" value="DI- AND TRIPEPTIDASE DUG2-RELATED"/>
    <property type="match status" value="1"/>
</dbReference>
<dbReference type="InterPro" id="IPR002933">
    <property type="entry name" value="Peptidase_M20"/>
</dbReference>
<organism evidence="6 7">
    <name type="scientific">Niallia alba</name>
    <dbReference type="NCBI Taxonomy" id="2729105"/>
    <lineage>
        <taxon>Bacteria</taxon>
        <taxon>Bacillati</taxon>
        <taxon>Bacillota</taxon>
        <taxon>Bacilli</taxon>
        <taxon>Bacillales</taxon>
        <taxon>Bacillaceae</taxon>
        <taxon>Niallia</taxon>
    </lineage>
</organism>
<proteinExistence type="predicted"/>
<evidence type="ECO:0000313" key="6">
    <source>
        <dbReference type="EMBL" id="NMO79463.1"/>
    </source>
</evidence>
<dbReference type="GO" id="GO:0008233">
    <property type="term" value="F:peptidase activity"/>
    <property type="evidence" value="ECO:0007669"/>
    <property type="project" value="UniProtKB-KW"/>
</dbReference>
<evidence type="ECO:0000259" key="5">
    <source>
        <dbReference type="Pfam" id="PF07687"/>
    </source>
</evidence>
<dbReference type="Pfam" id="PF07687">
    <property type="entry name" value="M20_dimer"/>
    <property type="match status" value="1"/>
</dbReference>
<protein>
    <submittedName>
        <fullName evidence="6">M20/M25/M40 family metallo-hydrolase</fullName>
    </submittedName>
</protein>
<accession>A0A7Y0KBK6</accession>
<dbReference type="EMBL" id="JABBPK010000001">
    <property type="protein sequence ID" value="NMO79463.1"/>
    <property type="molecule type" value="Genomic_DNA"/>
</dbReference>
<keyword evidence="7" id="KW-1185">Reference proteome</keyword>
<dbReference type="InterPro" id="IPR051458">
    <property type="entry name" value="Cyt/Met_Dipeptidase"/>
</dbReference>
<dbReference type="GO" id="GO:0009014">
    <property type="term" value="F:succinyl-diaminopimelate desuccinylase activity"/>
    <property type="evidence" value="ECO:0007669"/>
    <property type="project" value="TreeGrafter"/>
</dbReference>
<sequence>MLNGIRENSTMKEVYQYIEDHKEMYVKWLFDLCEQPSVAAQNRGIKETAEMVEHHLKNLGAEVELVATEGNPVVYGEIQNGKEKTLSFYNHYDVQPEDPIDQWLSDPFTPEIRDGKIYARGVADNKGTLLSRICAVHAYQAVYGTLPINLKFLVEGEEEIGSPHLEEFIINNPKKIQADGCIWENGFKTLDGRLQITLGCKGMLYVELRAKGANIDLHSAKAAIVENPAWRLVWALSTLKNTKEEVLIEGFYDKVKTLTEEERKLTEEMELDEAADLENLGLKNYVNNLTGFPLKEKLIFQPTCTICGIESGYTAEGSKTVLPSTAKVKLDFRLVSEQDPEEIYDLLVKHLVKHGFGDIEVIKLKGQRAGTTELTDPLVEKVVSTAQQFYDQKPQVLRSQAGTGPMYNLCQKFGIPSLGFGVGNATSQNHAPNENINLTDYIEGIKFMASVLRSYA</sequence>
<dbReference type="Gene3D" id="3.40.630.10">
    <property type="entry name" value="Zn peptidases"/>
    <property type="match status" value="1"/>
</dbReference>
<evidence type="ECO:0000256" key="4">
    <source>
        <dbReference type="SAM" id="Coils"/>
    </source>
</evidence>
<dbReference type="Proteomes" id="UP000588491">
    <property type="component" value="Unassembled WGS sequence"/>
</dbReference>
<keyword evidence="1" id="KW-0645">Protease</keyword>
<gene>
    <name evidence="6" type="ORF">HHU08_21235</name>
</gene>
<comment type="caution">
    <text evidence="6">The sequence shown here is derived from an EMBL/GenBank/DDBJ whole genome shotgun (WGS) entry which is preliminary data.</text>
</comment>
<evidence type="ECO:0000256" key="3">
    <source>
        <dbReference type="ARBA" id="ARBA00022801"/>
    </source>
</evidence>
<keyword evidence="2" id="KW-0479">Metal-binding</keyword>
<dbReference type="GO" id="GO:0046872">
    <property type="term" value="F:metal ion binding"/>
    <property type="evidence" value="ECO:0007669"/>
    <property type="project" value="UniProtKB-KW"/>
</dbReference>
<dbReference type="SUPFAM" id="SSF53187">
    <property type="entry name" value="Zn-dependent exopeptidases"/>
    <property type="match status" value="1"/>
</dbReference>
<feature type="coiled-coil region" evidence="4">
    <location>
        <begin position="248"/>
        <end position="275"/>
    </location>
</feature>
<evidence type="ECO:0000256" key="1">
    <source>
        <dbReference type="ARBA" id="ARBA00022670"/>
    </source>
</evidence>
<dbReference type="InterPro" id="IPR011650">
    <property type="entry name" value="Peptidase_M20_dimer"/>
</dbReference>
<dbReference type="Gene3D" id="3.30.70.360">
    <property type="match status" value="1"/>
</dbReference>
<reference evidence="6 7" key="1">
    <citation type="submission" date="2020-04" db="EMBL/GenBank/DDBJ databases">
        <title>Bacillus sp. UniB3 isolated from commercial digestive syrup.</title>
        <authorList>
            <person name="Thorat V."/>
            <person name="Kirdat K."/>
            <person name="Tiwarekar B."/>
            <person name="Yadav A."/>
        </authorList>
    </citation>
    <scope>NUCLEOTIDE SEQUENCE [LARGE SCALE GENOMIC DNA]</scope>
    <source>
        <strain evidence="6 7">UniB3</strain>
    </source>
</reference>